<reference evidence="5" key="1">
    <citation type="journal article" date="2009" name="Rice">
        <title>De Novo Next Generation Sequencing of Plant Genomes.</title>
        <authorList>
            <person name="Rounsley S."/>
            <person name="Marri P.R."/>
            <person name="Yu Y."/>
            <person name="He R."/>
            <person name="Sisneros N."/>
            <person name="Goicoechea J.L."/>
            <person name="Lee S.J."/>
            <person name="Angelova A."/>
            <person name="Kudrna D."/>
            <person name="Luo M."/>
            <person name="Affourtit J."/>
            <person name="Desany B."/>
            <person name="Knight J."/>
            <person name="Niazi F."/>
            <person name="Egholm M."/>
            <person name="Wing R.A."/>
        </authorList>
    </citation>
    <scope>NUCLEOTIDE SEQUENCE [LARGE SCALE GENOMIC DNA]</scope>
    <source>
        <strain evidence="5">cv. IRGC 105608</strain>
    </source>
</reference>
<dbReference type="InterPro" id="IPR004265">
    <property type="entry name" value="Dirigent"/>
</dbReference>
<dbReference type="InterPro" id="IPR044859">
    <property type="entry name" value="Allene_oxi_cyc_Dirigent"/>
</dbReference>
<dbReference type="Proteomes" id="UP000026960">
    <property type="component" value="Chromosome 10"/>
</dbReference>
<dbReference type="GO" id="GO:0009699">
    <property type="term" value="P:phenylpropanoid biosynthetic process"/>
    <property type="evidence" value="ECO:0007669"/>
    <property type="project" value="UniProtKB-ARBA"/>
</dbReference>
<dbReference type="HOGENOM" id="CLU_078923_2_0_1"/>
<comment type="function">
    <text evidence="4">Dirigent proteins impart stereoselectivity on the phenoxy radical-coupling reaction, yielding optically active lignans from two molecules of coniferyl alcohol in the biosynthesis of lignans, flavonolignans, and alkaloids and thus plays a central role in plant secondary metabolism.</text>
</comment>
<sequence length="159" mass="17432">MQLYLDQVYSGQNHNQENMVPSTHPASFGLIVVHDWPIYDGPDPKSSTIVAHARGVTIQADQSTPGWYSSLNIEFVDDRFNGSKLQVMGTTPENGEWAIVGGTGEFSMAYGTIVHTMVKHNVGTEALRKLDIHAFYTPKTAQTVHDTLITPKCTAGQAE</sequence>
<comment type="subcellular location">
    <subcellularLocation>
        <location evidence="4">Secreted</location>
        <location evidence="4">Extracellular space</location>
        <location evidence="4">Apoplast</location>
    </subcellularLocation>
</comment>
<dbReference type="PANTHER" id="PTHR21495">
    <property type="entry name" value="NUCLEOPORIN-RELATED"/>
    <property type="match status" value="1"/>
</dbReference>
<dbReference type="Pfam" id="PF03018">
    <property type="entry name" value="Dirigent"/>
    <property type="match status" value="1"/>
</dbReference>
<dbReference type="EnsemblPlants" id="OBART10G06150.1">
    <property type="protein sequence ID" value="OBART10G06150.1"/>
    <property type="gene ID" value="OBART10G06150"/>
</dbReference>
<comment type="similarity">
    <text evidence="1 4">Belongs to the plant dirigent protein family.</text>
</comment>
<dbReference type="AlphaFoldDB" id="A0A0D3HCD7"/>
<accession>A0A0D3HCD7</accession>
<dbReference type="Gene3D" id="2.40.480.10">
    <property type="entry name" value="Allene oxide cyclase-like"/>
    <property type="match status" value="1"/>
</dbReference>
<evidence type="ECO:0000256" key="1">
    <source>
        <dbReference type="ARBA" id="ARBA00010746"/>
    </source>
</evidence>
<comment type="subunit">
    <text evidence="2 4">Homodimer.</text>
</comment>
<reference evidence="5" key="2">
    <citation type="submission" date="2015-03" db="UniProtKB">
        <authorList>
            <consortium name="EnsemblPlants"/>
        </authorList>
    </citation>
    <scope>IDENTIFICATION</scope>
</reference>
<organism evidence="5">
    <name type="scientific">Oryza barthii</name>
    <dbReference type="NCBI Taxonomy" id="65489"/>
    <lineage>
        <taxon>Eukaryota</taxon>
        <taxon>Viridiplantae</taxon>
        <taxon>Streptophyta</taxon>
        <taxon>Embryophyta</taxon>
        <taxon>Tracheophyta</taxon>
        <taxon>Spermatophyta</taxon>
        <taxon>Magnoliopsida</taxon>
        <taxon>Liliopsida</taxon>
        <taxon>Poales</taxon>
        <taxon>Poaceae</taxon>
        <taxon>BOP clade</taxon>
        <taxon>Oryzoideae</taxon>
        <taxon>Oryzeae</taxon>
        <taxon>Oryzinae</taxon>
        <taxon>Oryza</taxon>
    </lineage>
</organism>
<dbReference type="PaxDb" id="65489-OBART10G06150.1"/>
<evidence type="ECO:0000256" key="2">
    <source>
        <dbReference type="ARBA" id="ARBA00011738"/>
    </source>
</evidence>
<keyword evidence="4" id="KW-0052">Apoplast</keyword>
<evidence type="ECO:0000313" key="6">
    <source>
        <dbReference type="Proteomes" id="UP000026960"/>
    </source>
</evidence>
<dbReference type="eggNOG" id="ENOG502R3IM">
    <property type="taxonomic scope" value="Eukaryota"/>
</dbReference>
<keyword evidence="6" id="KW-1185">Reference proteome</keyword>
<evidence type="ECO:0000256" key="4">
    <source>
        <dbReference type="RuleBase" id="RU363099"/>
    </source>
</evidence>
<evidence type="ECO:0000256" key="3">
    <source>
        <dbReference type="ARBA" id="ARBA00022525"/>
    </source>
</evidence>
<proteinExistence type="inferred from homology"/>
<evidence type="ECO:0000313" key="5">
    <source>
        <dbReference type="EnsemblPlants" id="OBART10G06150.1"/>
    </source>
</evidence>
<dbReference type="GO" id="GO:0048046">
    <property type="term" value="C:apoplast"/>
    <property type="evidence" value="ECO:0007669"/>
    <property type="project" value="UniProtKB-SubCell"/>
</dbReference>
<protein>
    <recommendedName>
        <fullName evidence="4">Dirigent protein</fullName>
    </recommendedName>
</protein>
<dbReference type="STRING" id="65489.A0A0D3HCD7"/>
<name>A0A0D3HCD7_9ORYZ</name>
<keyword evidence="3 4" id="KW-0964">Secreted</keyword>
<dbReference type="Gramene" id="OBART10G06150.1">
    <property type="protein sequence ID" value="OBART10G06150.1"/>
    <property type="gene ID" value="OBART10G06150"/>
</dbReference>